<comment type="caution">
    <text evidence="2">The sequence shown here is derived from an EMBL/GenBank/DDBJ whole genome shotgun (WGS) entry which is preliminary data.</text>
</comment>
<dbReference type="Pfam" id="PF07876">
    <property type="entry name" value="Dabb"/>
    <property type="match status" value="1"/>
</dbReference>
<dbReference type="InterPro" id="IPR013097">
    <property type="entry name" value="Dabb"/>
</dbReference>
<dbReference type="SUPFAM" id="SSF54909">
    <property type="entry name" value="Dimeric alpha+beta barrel"/>
    <property type="match status" value="1"/>
</dbReference>
<feature type="domain" description="Stress-response A/B barrel" evidence="1">
    <location>
        <begin position="2"/>
        <end position="91"/>
    </location>
</feature>
<accession>A0A9X3D203</accession>
<reference evidence="2" key="1">
    <citation type="submission" date="2022-10" db="EMBL/GenBank/DDBJ databases">
        <title>WGS of marine actinomycetes from Thailand.</title>
        <authorList>
            <person name="Thawai C."/>
        </authorList>
    </citation>
    <scope>NUCLEOTIDE SEQUENCE</scope>
    <source>
        <strain evidence="2">SW21</strain>
    </source>
</reference>
<dbReference type="Gene3D" id="3.30.70.100">
    <property type="match status" value="1"/>
</dbReference>
<proteinExistence type="predicted"/>
<evidence type="ECO:0000259" key="1">
    <source>
        <dbReference type="PROSITE" id="PS51502"/>
    </source>
</evidence>
<name>A0A9X3D203_9ACTN</name>
<evidence type="ECO:0000313" key="3">
    <source>
        <dbReference type="Proteomes" id="UP001143347"/>
    </source>
</evidence>
<dbReference type="AlphaFoldDB" id="A0A9X3D203"/>
<dbReference type="SMART" id="SM00886">
    <property type="entry name" value="Dabb"/>
    <property type="match status" value="1"/>
</dbReference>
<dbReference type="InterPro" id="IPR011008">
    <property type="entry name" value="Dimeric_a/b-barrel"/>
</dbReference>
<dbReference type="EMBL" id="JAPKFM010000003">
    <property type="protein sequence ID" value="MCX2963235.1"/>
    <property type="molecule type" value="Genomic_DNA"/>
</dbReference>
<organism evidence="2 3">
    <name type="scientific">Gordonia aquimaris</name>
    <dbReference type="NCBI Taxonomy" id="2984863"/>
    <lineage>
        <taxon>Bacteria</taxon>
        <taxon>Bacillati</taxon>
        <taxon>Actinomycetota</taxon>
        <taxon>Actinomycetes</taxon>
        <taxon>Mycobacteriales</taxon>
        <taxon>Gordoniaceae</taxon>
        <taxon>Gordonia</taxon>
    </lineage>
</organism>
<sequence>MIYHGIRFTFRDSATQEQIDTCMDSLRNQGESIPAVSSYVVGRDFGGEYEYGAVYALPDLDGYWEYLIHPSHLNSDKVGLPHISKFVSFDVTDESDPDVGTKISALHQRRYDEMPWVSDLVAGLDDYAGSAAPGDHGSAT</sequence>
<gene>
    <name evidence="2" type="ORF">OSB52_03920</name>
</gene>
<dbReference type="Proteomes" id="UP001143347">
    <property type="component" value="Unassembled WGS sequence"/>
</dbReference>
<protein>
    <submittedName>
        <fullName evidence="2">Dabb family protein</fullName>
    </submittedName>
</protein>
<dbReference type="PROSITE" id="PS51502">
    <property type="entry name" value="S_R_A_B_BARREL"/>
    <property type="match status" value="1"/>
</dbReference>
<keyword evidence="3" id="KW-1185">Reference proteome</keyword>
<dbReference type="RefSeq" id="WP_266060285.1">
    <property type="nucleotide sequence ID" value="NZ_JAPKFM010000003.1"/>
</dbReference>
<evidence type="ECO:0000313" key="2">
    <source>
        <dbReference type="EMBL" id="MCX2963235.1"/>
    </source>
</evidence>